<dbReference type="PRINTS" id="PR00127">
    <property type="entry name" value="CLPPROTEASEP"/>
</dbReference>
<dbReference type="GO" id="GO:0004176">
    <property type="term" value="F:ATP-dependent peptidase activity"/>
    <property type="evidence" value="ECO:0007669"/>
    <property type="project" value="InterPro"/>
</dbReference>
<evidence type="ECO:0000256" key="4">
    <source>
        <dbReference type="ARBA" id="ARBA00022801"/>
    </source>
</evidence>
<protein>
    <recommendedName>
        <fullName evidence="6">ATP-dependent Clp protease proteolytic subunit</fullName>
    </recommendedName>
</protein>
<accession>A0A1T4PEJ0</accession>
<dbReference type="EMBL" id="FUXI01000020">
    <property type="protein sequence ID" value="SJZ89656.1"/>
    <property type="molecule type" value="Genomic_DNA"/>
</dbReference>
<keyword evidence="8" id="KW-1185">Reference proteome</keyword>
<evidence type="ECO:0000256" key="1">
    <source>
        <dbReference type="ARBA" id="ARBA00007039"/>
    </source>
</evidence>
<dbReference type="GO" id="GO:0009368">
    <property type="term" value="C:endopeptidase Clp complex"/>
    <property type="evidence" value="ECO:0007669"/>
    <property type="project" value="TreeGrafter"/>
</dbReference>
<keyword evidence="2" id="KW-0963">Cytoplasm</keyword>
<dbReference type="Gene3D" id="3.90.226.10">
    <property type="entry name" value="2-enoyl-CoA Hydratase, Chain A, domain 1"/>
    <property type="match status" value="1"/>
</dbReference>
<dbReference type="AlphaFoldDB" id="A0A1T4PEJ0"/>
<dbReference type="Proteomes" id="UP000190328">
    <property type="component" value="Unassembled WGS sequence"/>
</dbReference>
<evidence type="ECO:0000256" key="5">
    <source>
        <dbReference type="ARBA" id="ARBA00022825"/>
    </source>
</evidence>
<dbReference type="PANTHER" id="PTHR10381:SF70">
    <property type="entry name" value="ATP-DEPENDENT CLP PROTEASE PROTEOLYTIC SUBUNIT"/>
    <property type="match status" value="1"/>
</dbReference>
<evidence type="ECO:0000313" key="8">
    <source>
        <dbReference type="Proteomes" id="UP000190328"/>
    </source>
</evidence>
<comment type="similarity">
    <text evidence="1 6">Belongs to the peptidase S14 family.</text>
</comment>
<dbReference type="InterPro" id="IPR023562">
    <property type="entry name" value="ClpP/TepA"/>
</dbReference>
<dbReference type="NCBIfam" id="NF045542">
    <property type="entry name" value="Clp_rel_HeadMat"/>
    <property type="match status" value="1"/>
</dbReference>
<evidence type="ECO:0000256" key="6">
    <source>
        <dbReference type="RuleBase" id="RU003567"/>
    </source>
</evidence>
<dbReference type="InterPro" id="IPR001907">
    <property type="entry name" value="ClpP"/>
</dbReference>
<dbReference type="GO" id="GO:0051117">
    <property type="term" value="F:ATPase binding"/>
    <property type="evidence" value="ECO:0007669"/>
    <property type="project" value="TreeGrafter"/>
</dbReference>
<dbReference type="GO" id="GO:0006515">
    <property type="term" value="P:protein quality control for misfolded or incompletely synthesized proteins"/>
    <property type="evidence" value="ECO:0007669"/>
    <property type="project" value="TreeGrafter"/>
</dbReference>
<dbReference type="OrthoDB" id="9806592at2"/>
<evidence type="ECO:0000256" key="2">
    <source>
        <dbReference type="ARBA" id="ARBA00022490"/>
    </source>
</evidence>
<dbReference type="Pfam" id="PF00574">
    <property type="entry name" value="CLP_protease"/>
    <property type="match status" value="1"/>
</dbReference>
<keyword evidence="5" id="KW-0720">Serine protease</keyword>
<evidence type="ECO:0000313" key="7">
    <source>
        <dbReference type="EMBL" id="SJZ89656.1"/>
    </source>
</evidence>
<gene>
    <name evidence="7" type="ORF">SAMN02745116_01774</name>
</gene>
<keyword evidence="3 7" id="KW-0645">Protease</keyword>
<reference evidence="8" key="1">
    <citation type="submission" date="2017-02" db="EMBL/GenBank/DDBJ databases">
        <authorList>
            <person name="Varghese N."/>
            <person name="Submissions S."/>
        </authorList>
    </citation>
    <scope>NUCLEOTIDE SEQUENCE [LARGE SCALE GENOMIC DNA]</scope>
    <source>
        <strain evidence="8">ATCC BAA-1030</strain>
    </source>
</reference>
<sequence length="228" mass="25093">MKKVKVSGMIVSNNDCSIYRDWFGMDVCSPKDVESALNGETGEIEVQINSNGGDLYAGSEIYTLLKEYTGKVVVKITGIAASAASLVAMAGDEIKISPSANMMIHNVSTHAYGDHQDFSKMAEVLKGGSDGIAGVYASVTGKTIEEIQELMDEETYMNATQALENGFVTEILYQPMPMVAGVQTMLLSKEHLQHFRTYLKEREESAIEKFKAEQKNKEVGVQNKHFLF</sequence>
<evidence type="ECO:0000256" key="3">
    <source>
        <dbReference type="ARBA" id="ARBA00022670"/>
    </source>
</evidence>
<dbReference type="GO" id="GO:0004252">
    <property type="term" value="F:serine-type endopeptidase activity"/>
    <property type="evidence" value="ECO:0007669"/>
    <property type="project" value="InterPro"/>
</dbReference>
<dbReference type="CDD" id="cd07016">
    <property type="entry name" value="S14_ClpP_1"/>
    <property type="match status" value="1"/>
</dbReference>
<name>A0A1T4PEJ0_9ENTE</name>
<dbReference type="SUPFAM" id="SSF52096">
    <property type="entry name" value="ClpP/crotonase"/>
    <property type="match status" value="1"/>
</dbReference>
<dbReference type="InterPro" id="IPR029045">
    <property type="entry name" value="ClpP/crotonase-like_dom_sf"/>
</dbReference>
<proteinExistence type="inferred from homology"/>
<dbReference type="RefSeq" id="WP_078807706.1">
    <property type="nucleotide sequence ID" value="NZ_FUXI01000020.1"/>
</dbReference>
<keyword evidence="4" id="KW-0378">Hydrolase</keyword>
<dbReference type="PANTHER" id="PTHR10381">
    <property type="entry name" value="ATP-DEPENDENT CLP PROTEASE PROTEOLYTIC SUBUNIT"/>
    <property type="match status" value="1"/>
</dbReference>
<dbReference type="STRING" id="263852.SAMN02745116_01774"/>
<organism evidence="7 8">
    <name type="scientific">Pilibacter termitis</name>
    <dbReference type="NCBI Taxonomy" id="263852"/>
    <lineage>
        <taxon>Bacteria</taxon>
        <taxon>Bacillati</taxon>
        <taxon>Bacillota</taxon>
        <taxon>Bacilli</taxon>
        <taxon>Lactobacillales</taxon>
        <taxon>Enterococcaceae</taxon>
        <taxon>Pilibacter</taxon>
    </lineage>
</organism>